<feature type="signal peptide" evidence="1">
    <location>
        <begin position="1"/>
        <end position="26"/>
    </location>
</feature>
<dbReference type="Gene3D" id="2.10.70.10">
    <property type="entry name" value="Complement Module, domain 1"/>
    <property type="match status" value="2"/>
</dbReference>
<dbReference type="Pfam" id="PF00093">
    <property type="entry name" value="VWC"/>
    <property type="match status" value="1"/>
</dbReference>
<evidence type="ECO:0000313" key="3">
    <source>
        <dbReference type="EMBL" id="CAB3230732.1"/>
    </source>
</evidence>
<dbReference type="Gene3D" id="6.20.200.20">
    <property type="match status" value="1"/>
</dbReference>
<dbReference type="GO" id="GO:0030514">
    <property type="term" value="P:negative regulation of BMP signaling pathway"/>
    <property type="evidence" value="ECO:0007669"/>
    <property type="project" value="TreeGrafter"/>
</dbReference>
<keyword evidence="1" id="KW-0732">Signal</keyword>
<proteinExistence type="evidence at transcript level"/>
<dbReference type="GO" id="GO:0005615">
    <property type="term" value="C:extracellular space"/>
    <property type="evidence" value="ECO:0007669"/>
    <property type="project" value="TreeGrafter"/>
</dbReference>
<gene>
    <name evidence="3" type="primary">Chrdl1</name>
</gene>
<feature type="chain" id="PRO_5026203027" evidence="1">
    <location>
        <begin position="27"/>
        <end position="462"/>
    </location>
</feature>
<evidence type="ECO:0000256" key="1">
    <source>
        <dbReference type="SAM" id="SignalP"/>
    </source>
</evidence>
<dbReference type="GO" id="GO:0036122">
    <property type="term" value="F:BMP binding"/>
    <property type="evidence" value="ECO:0007669"/>
    <property type="project" value="TreeGrafter"/>
</dbReference>
<dbReference type="InterPro" id="IPR001007">
    <property type="entry name" value="VWF_dom"/>
</dbReference>
<sequence length="462" mass="51886">MLSAHSLTHCLEAMCFILGLTLKTSGYPTGVSSCVMNGIVRNNGEMWSPINTGLAKNLCLTCVCKMGNTKCKRCESTAMYGHTASSEGIGVTGQTEKHPNLFSFKVSTNSGGWPTDNENVGSAVPRKNSVCFENGVYHRHGETFSGKNYQQISLDRSVCRQCACVAGETYCRTKLCLPIACPQPDFTDKDCCPVCTDRTMPNFPVQVDGGLQIPKTENRLPGGDIRHPFMQTLTKDSLNPNQFCTFAGKDHRSGDTWKAELPQANKKICIECSCENGEVKCKMPKCDIVRSQETCESPEKNRCCPRCETTHKSLKRVQENNMDNKTSCIAVYQFVNTIGNTSSVDKHNSTEHFDNVLAVHLPTSVRIYNWSINTDLKQREVLTLRQSTYERFAEEKRLRGVFQPIGYTSEYQLRLFQRKEGLWNKRCRRICSVRLRKILKALRLKPTGDECQNTLLKSSTDT</sequence>
<dbReference type="EMBL" id="LR783931">
    <property type="protein sequence ID" value="CAB3230732.1"/>
    <property type="molecule type" value="mRNA"/>
</dbReference>
<reference evidence="3" key="1">
    <citation type="submission" date="2020-04" db="EMBL/GenBank/DDBJ databases">
        <authorList>
            <person name="Neveu A P."/>
        </authorList>
    </citation>
    <scope>NUCLEOTIDE SEQUENCE</scope>
    <source>
        <tissue evidence="3">Whole embryo</tissue>
    </source>
</reference>
<accession>A0A6F9DA31</accession>
<dbReference type="InterPro" id="IPR045717">
    <property type="entry name" value="CHRDL1/2"/>
</dbReference>
<dbReference type="PROSITE" id="PS01208">
    <property type="entry name" value="VWFC_1"/>
    <property type="match status" value="1"/>
</dbReference>
<dbReference type="PANTHER" id="PTHR46303:SF1">
    <property type="entry name" value="VWFC DOMAIN-CONTAINING PROTEIN"/>
    <property type="match status" value="1"/>
</dbReference>
<name>A0A6F9DA31_9ASCI</name>
<organism evidence="3">
    <name type="scientific">Phallusia mammillata</name>
    <dbReference type="NCBI Taxonomy" id="59560"/>
    <lineage>
        <taxon>Eukaryota</taxon>
        <taxon>Metazoa</taxon>
        <taxon>Chordata</taxon>
        <taxon>Tunicata</taxon>
        <taxon>Ascidiacea</taxon>
        <taxon>Phlebobranchia</taxon>
        <taxon>Ascidiidae</taxon>
        <taxon>Phallusia</taxon>
    </lineage>
</organism>
<dbReference type="SMART" id="SM00214">
    <property type="entry name" value="VWC"/>
    <property type="match status" value="2"/>
</dbReference>
<dbReference type="PANTHER" id="PTHR46303">
    <property type="entry name" value="VWFC DOMAIN-CONTAINING PROTEIN"/>
    <property type="match status" value="1"/>
</dbReference>
<dbReference type="SUPFAM" id="SSF57603">
    <property type="entry name" value="FnI-like domain"/>
    <property type="match status" value="3"/>
</dbReference>
<dbReference type="PROSITE" id="PS50184">
    <property type="entry name" value="VWFC_2"/>
    <property type="match status" value="2"/>
</dbReference>
<evidence type="ECO:0000259" key="2">
    <source>
        <dbReference type="PROSITE" id="PS50184"/>
    </source>
</evidence>
<dbReference type="GO" id="GO:0030154">
    <property type="term" value="P:cell differentiation"/>
    <property type="evidence" value="ECO:0007669"/>
    <property type="project" value="TreeGrafter"/>
</dbReference>
<dbReference type="AlphaFoldDB" id="A0A6F9DA31"/>
<feature type="domain" description="VWFC" evidence="2">
    <location>
        <begin position="242"/>
        <end position="308"/>
    </location>
</feature>
<protein>
    <submittedName>
        <fullName evidence="3">Chordin-like protein 1</fullName>
    </submittedName>
</protein>
<feature type="domain" description="VWFC" evidence="2">
    <location>
        <begin position="129"/>
        <end position="196"/>
    </location>
</feature>